<dbReference type="InterPro" id="IPR001054">
    <property type="entry name" value="A/G_cyclase"/>
</dbReference>
<evidence type="ECO:0000259" key="3">
    <source>
        <dbReference type="PROSITE" id="PS50125"/>
    </source>
</evidence>
<evidence type="ECO:0000256" key="1">
    <source>
        <dbReference type="ARBA" id="ARBA00022741"/>
    </source>
</evidence>
<organism evidence="4 5">
    <name type="scientific">Paralimibaculum aggregatum</name>
    <dbReference type="NCBI Taxonomy" id="3036245"/>
    <lineage>
        <taxon>Bacteria</taxon>
        <taxon>Pseudomonadati</taxon>
        <taxon>Pseudomonadota</taxon>
        <taxon>Alphaproteobacteria</taxon>
        <taxon>Rhodobacterales</taxon>
        <taxon>Paracoccaceae</taxon>
        <taxon>Paralimibaculum</taxon>
    </lineage>
</organism>
<sequence>MLTIMFSDLMGSTNLSMVLDPEDMREVLRRYQEACAAAITGHDGMIANYLGDGVLAYFGYPMALEDAAIRAADAARRIVAEAARIDGEISARMPARINVRVALHAGMVLVGEMGSGEARDRHSVVGALPNVAARLQELAPTNGVVISDKVRRRLGDAFEVTPMGAHRLKGVSGEVKVYGLGPRRRAARPDADGAAPEIYGRAFELGLLHRTWETHRATGRGGIVTVEGEPGVGKSGLLRRFLHDLAPSGPELMLFNGAIADREAPFSSLWSMLDRHHLPAGAAGREAREAALLDWFAAQGCAGEGFRAAVLALRRSALHHLEDRGDAADLRADIFAAFRRYLAGRARPLLVVLEDAHWIDPSTLEMIDGALRAGHGDPDHLMLVMTRTGRRFPWSRRSAMNVALSGLDEDACHGIVRRVAGGVPPDRALTAQIAALANGLPLFVEEMARMLIQRDLVKVSQGRLRMRDIAAEMPTPGTLMDLLTARLDSLGDAKPLAQAAAVLGRIVTAEALAAVMQRSADRVDEGLGRLLDATVLEPDRSGTRFQFRHALFQKAAYETLLKSRRALLHGAFVDWLQSRPPGAGDAAPEILAWHCFGARRHAEAAAHYRDAGLLAARTGANREAAAHFKRALEATRLAAPDAAETAAVLELQVRLAGALLSADGPGAESTAEAYETAIGICERVPESRWHFPAYWGWWRISTNFPVMSRRAARIVAVADRMQDPEFKLQALHCMWANTFQIGALDDTLDHAARGLALYRPEISAEQSILFGGHDCKVCGHGQIALTRWLKGEGDAAAGDVRLAIRHGEALGHEGSLLHALDIAVTLHCHLRAAAAMTATAARLIALGDTARLEEYVAKGQFFEGWAVCGAGDLRAGLGRMNAALAVLEAVTTNEDFPLFHSLRASAMRRLGDLDGAAGAIAAARSIIASEGVTYWAAEIERQEAETEMARAAPDHDAVAARLEAGRRIAHGQGALALALRNAQSAAAWHERQGAAAAAREALAPVLARFPAAAGGRDLADARAALARLGG</sequence>
<dbReference type="Pfam" id="PF00211">
    <property type="entry name" value="Guanylate_cyc"/>
    <property type="match status" value="1"/>
</dbReference>
<dbReference type="InterPro" id="IPR041664">
    <property type="entry name" value="AAA_16"/>
</dbReference>
<protein>
    <submittedName>
        <fullName evidence="4">AAA family ATPase</fullName>
    </submittedName>
</protein>
<dbReference type="Pfam" id="PF13191">
    <property type="entry name" value="AAA_16"/>
    <property type="match status" value="1"/>
</dbReference>
<evidence type="ECO:0000313" key="4">
    <source>
        <dbReference type="EMBL" id="GMG81504.1"/>
    </source>
</evidence>
<proteinExistence type="predicted"/>
<feature type="domain" description="Guanylate cyclase" evidence="3">
    <location>
        <begin position="3"/>
        <end position="136"/>
    </location>
</feature>
<dbReference type="Proteomes" id="UP001239909">
    <property type="component" value="Unassembled WGS sequence"/>
</dbReference>
<dbReference type="SMART" id="SM00044">
    <property type="entry name" value="CYCc"/>
    <property type="match status" value="1"/>
</dbReference>
<dbReference type="Gene3D" id="3.30.70.1230">
    <property type="entry name" value="Nucleotide cyclase"/>
    <property type="match status" value="1"/>
</dbReference>
<keyword evidence="1" id="KW-0547">Nucleotide-binding</keyword>
<name>A0ABQ6LHA9_9RHOB</name>
<keyword evidence="2" id="KW-0067">ATP-binding</keyword>
<accession>A0ABQ6LHA9</accession>
<dbReference type="PANTHER" id="PTHR16305:SF28">
    <property type="entry name" value="GUANYLATE CYCLASE DOMAIN-CONTAINING PROTEIN"/>
    <property type="match status" value="1"/>
</dbReference>
<gene>
    <name evidence="4" type="ORF">LNKW23_07170</name>
</gene>
<keyword evidence="5" id="KW-1185">Reference proteome</keyword>
<evidence type="ECO:0000313" key="5">
    <source>
        <dbReference type="Proteomes" id="UP001239909"/>
    </source>
</evidence>
<dbReference type="PROSITE" id="PS50125">
    <property type="entry name" value="GUANYLATE_CYCLASE_2"/>
    <property type="match status" value="1"/>
</dbReference>
<dbReference type="InterPro" id="IPR027417">
    <property type="entry name" value="P-loop_NTPase"/>
</dbReference>
<evidence type="ECO:0000256" key="2">
    <source>
        <dbReference type="ARBA" id="ARBA00022840"/>
    </source>
</evidence>
<dbReference type="PANTHER" id="PTHR16305">
    <property type="entry name" value="TESTICULAR SOLUBLE ADENYLYL CYCLASE"/>
    <property type="match status" value="1"/>
</dbReference>
<reference evidence="4 5" key="1">
    <citation type="submission" date="2023-04" db="EMBL/GenBank/DDBJ databases">
        <title>Marinoamorphus aggregata gen. nov., sp. Nov., isolate from tissue of brittle star Ophioplocus japonicus.</title>
        <authorList>
            <person name="Kawano K."/>
            <person name="Sawayama S."/>
            <person name="Nakagawa S."/>
        </authorList>
    </citation>
    <scope>NUCLEOTIDE SEQUENCE [LARGE SCALE GENOMIC DNA]</scope>
    <source>
        <strain evidence="4 5">NKW23</strain>
    </source>
</reference>
<dbReference type="CDD" id="cd07302">
    <property type="entry name" value="CHD"/>
    <property type="match status" value="1"/>
</dbReference>
<dbReference type="InterPro" id="IPR029787">
    <property type="entry name" value="Nucleotide_cyclase"/>
</dbReference>
<dbReference type="SUPFAM" id="SSF52540">
    <property type="entry name" value="P-loop containing nucleoside triphosphate hydrolases"/>
    <property type="match status" value="1"/>
</dbReference>
<dbReference type="SUPFAM" id="SSF55073">
    <property type="entry name" value="Nucleotide cyclase"/>
    <property type="match status" value="1"/>
</dbReference>
<dbReference type="EMBL" id="BSYI01000004">
    <property type="protein sequence ID" value="GMG81504.1"/>
    <property type="molecule type" value="Genomic_DNA"/>
</dbReference>
<comment type="caution">
    <text evidence="4">The sequence shown here is derived from an EMBL/GenBank/DDBJ whole genome shotgun (WGS) entry which is preliminary data.</text>
</comment>